<dbReference type="PANTHER" id="PTHR37483">
    <property type="entry name" value="UPF0125 PROTEIN RATB"/>
    <property type="match status" value="1"/>
</dbReference>
<dbReference type="NCBIfam" id="NF002490">
    <property type="entry name" value="PRK01777.1"/>
    <property type="match status" value="1"/>
</dbReference>
<dbReference type="InterPro" id="IPR016155">
    <property type="entry name" value="Mopterin_synth/thiamin_S_b"/>
</dbReference>
<evidence type="ECO:0000313" key="4">
    <source>
        <dbReference type="Proteomes" id="UP000242418"/>
    </source>
</evidence>
<name>A0AB37ZCQ7_9PSED</name>
<reference evidence="3 4" key="1">
    <citation type="submission" date="2016-10" db="EMBL/GenBank/DDBJ databases">
        <authorList>
            <person name="Varghese N."/>
            <person name="Submissions S."/>
        </authorList>
    </citation>
    <scope>NUCLEOTIDE SEQUENCE [LARGE SCALE GENOMIC DNA]</scope>
    <source>
        <strain evidence="3 4">DSM 17833</strain>
    </source>
</reference>
<dbReference type="SUPFAM" id="SSF54285">
    <property type="entry name" value="MoaD/ThiS"/>
    <property type="match status" value="1"/>
</dbReference>
<dbReference type="InterPro" id="IPR037021">
    <property type="entry name" value="RnfH_sf"/>
</dbReference>
<accession>A0AB37ZCQ7</accession>
<evidence type="ECO:0000313" key="3">
    <source>
        <dbReference type="EMBL" id="SCW86669.1"/>
    </source>
</evidence>
<protein>
    <recommendedName>
        <fullName evidence="2">UPF0125 protein SAMN05216370_4142</fullName>
    </recommendedName>
</protein>
<comment type="caution">
    <text evidence="3">The sequence shown here is derived from an EMBL/GenBank/DDBJ whole genome shotgun (WGS) entry which is preliminary data.</text>
</comment>
<dbReference type="Gene3D" id="3.10.20.280">
    <property type="entry name" value="RnfH-like"/>
    <property type="match status" value="1"/>
</dbReference>
<sequence>MDDKTQVTVSWVPDILDKPNIVVEVVYALAAKQKLLRLSLPYGTTVRQAAVQSGMQAHFPDLDLHNSPLGIFGKAVSKPDERVLEEGERVEIYRPLIADPKEVRKQRAAKAAQAKAEDAAQ</sequence>
<keyword evidence="4" id="KW-1185">Reference proteome</keyword>
<gene>
    <name evidence="3" type="ORF">SAMN05216370_4142</name>
</gene>
<evidence type="ECO:0000256" key="1">
    <source>
        <dbReference type="ARBA" id="ARBA00010645"/>
    </source>
</evidence>
<dbReference type="InterPro" id="IPR005346">
    <property type="entry name" value="RnfH"/>
</dbReference>
<dbReference type="EMBL" id="FMTL01000006">
    <property type="protein sequence ID" value="SCW86669.1"/>
    <property type="molecule type" value="Genomic_DNA"/>
</dbReference>
<dbReference type="Proteomes" id="UP000242418">
    <property type="component" value="Unassembled WGS sequence"/>
</dbReference>
<dbReference type="HAMAP" id="MF_00460">
    <property type="entry name" value="UPF0125_RnfH"/>
    <property type="match status" value="1"/>
</dbReference>
<evidence type="ECO:0000256" key="2">
    <source>
        <dbReference type="HAMAP-Rule" id="MF_00460"/>
    </source>
</evidence>
<dbReference type="Pfam" id="PF03658">
    <property type="entry name" value="Ub-RnfH"/>
    <property type="match status" value="1"/>
</dbReference>
<dbReference type="AlphaFoldDB" id="A0AB37ZCQ7"/>
<proteinExistence type="inferred from homology"/>
<organism evidence="3 4">
    <name type="scientific">Pseudomonas peli</name>
    <dbReference type="NCBI Taxonomy" id="592361"/>
    <lineage>
        <taxon>Bacteria</taxon>
        <taxon>Pseudomonadati</taxon>
        <taxon>Pseudomonadota</taxon>
        <taxon>Gammaproteobacteria</taxon>
        <taxon>Pseudomonadales</taxon>
        <taxon>Pseudomonadaceae</taxon>
        <taxon>Pseudomonas</taxon>
    </lineage>
</organism>
<dbReference type="PANTHER" id="PTHR37483:SF1">
    <property type="entry name" value="UPF0125 PROTEIN RATB"/>
    <property type="match status" value="1"/>
</dbReference>
<comment type="similarity">
    <text evidence="1 2">Belongs to the UPF0125 (RnfH) family.</text>
</comment>